<dbReference type="EMBL" id="LXPE01000073">
    <property type="protein sequence ID" value="OBA25558.1"/>
    <property type="molecule type" value="Genomic_DNA"/>
</dbReference>
<accession>A0A1B7TA15</accession>
<protein>
    <recommendedName>
        <fullName evidence="4">DUF1760-domain-containing protein</fullName>
    </recommendedName>
</protein>
<gene>
    <name evidence="2" type="ORF">HANVADRAFT_53848</name>
</gene>
<proteinExistence type="predicted"/>
<evidence type="ECO:0000313" key="3">
    <source>
        <dbReference type="Proteomes" id="UP000092321"/>
    </source>
</evidence>
<dbReference type="Proteomes" id="UP000092321">
    <property type="component" value="Unassembled WGS sequence"/>
</dbReference>
<name>A0A1B7TA15_9ASCO</name>
<evidence type="ECO:0000313" key="2">
    <source>
        <dbReference type="EMBL" id="OBA25558.1"/>
    </source>
</evidence>
<evidence type="ECO:0000256" key="1">
    <source>
        <dbReference type="SAM" id="MobiDB-lite"/>
    </source>
</evidence>
<dbReference type="AlphaFoldDB" id="A0A1B7TA15"/>
<evidence type="ECO:0008006" key="4">
    <source>
        <dbReference type="Google" id="ProtNLM"/>
    </source>
</evidence>
<feature type="compositionally biased region" description="Acidic residues" evidence="1">
    <location>
        <begin position="478"/>
        <end position="490"/>
    </location>
</feature>
<sequence>MKSFEDIDVNSHIELIAALVQTVETKNEDDIKKMRLLIEEKLLDPEWDLNVLLPVVTSNEFKEHDFSKLFYNVPYKLMDVIAETYDDETSLTQNKYSKSMIFIITNIIEADNGSLNLIISLVDYLNKMDLKPNSNETTLKLRFHIINELFIGGIRRLKGDEFICSELLKVIVVSYLRLFIRISMNLKTPMFIFKRIYVFARDFMPPEHTTEDPEELKKIGELLLMYLFKGVKIIATSKNSFELLDEKNRIIFKELGTKIYQLALSYDVDFDQELVNINNSVAEFKEHFLENCKDKKDDEIQDYLYHLAIVQDIEKDKKGLVLDYQTVMYLFITNYIVENSDAPDIPIETLLVSYFKLNALHTANDYNDPFILNGVLETKIQSSKETEIDLPEPIITQVLQQLSFQGEKSIPTIKKILFLMNYKYQIWYILDTLSECPLDEVKAHTWKYILPEYIKMEDKATWISLCNIADIQVLKYTEDDDEEEEEEEQEADKGNSEHKGKDISEKLSEKYVIECMMEFLGKYKSLAQFVKGLQELIAMYESFKNQPEESEEDEGL</sequence>
<comment type="caution">
    <text evidence="2">The sequence shown here is derived from an EMBL/GenBank/DDBJ whole genome shotgun (WGS) entry which is preliminary data.</text>
</comment>
<dbReference type="OrthoDB" id="5396786at2759"/>
<feature type="region of interest" description="Disordered" evidence="1">
    <location>
        <begin position="478"/>
        <end position="502"/>
    </location>
</feature>
<feature type="compositionally biased region" description="Basic and acidic residues" evidence="1">
    <location>
        <begin position="491"/>
        <end position="502"/>
    </location>
</feature>
<keyword evidence="3" id="KW-1185">Reference proteome</keyword>
<organism evidence="2 3">
    <name type="scientific">Hanseniaspora valbyensis NRRL Y-1626</name>
    <dbReference type="NCBI Taxonomy" id="766949"/>
    <lineage>
        <taxon>Eukaryota</taxon>
        <taxon>Fungi</taxon>
        <taxon>Dikarya</taxon>
        <taxon>Ascomycota</taxon>
        <taxon>Saccharomycotina</taxon>
        <taxon>Saccharomycetes</taxon>
        <taxon>Saccharomycodales</taxon>
        <taxon>Saccharomycodaceae</taxon>
        <taxon>Hanseniaspora</taxon>
    </lineage>
</organism>
<reference evidence="3" key="1">
    <citation type="journal article" date="2016" name="Proc. Natl. Acad. Sci. U.S.A.">
        <title>Comparative genomics of biotechnologically important yeasts.</title>
        <authorList>
            <person name="Riley R."/>
            <person name="Haridas S."/>
            <person name="Wolfe K.H."/>
            <person name="Lopes M.R."/>
            <person name="Hittinger C.T."/>
            <person name="Goeker M."/>
            <person name="Salamov A.A."/>
            <person name="Wisecaver J.H."/>
            <person name="Long T.M."/>
            <person name="Calvey C.H."/>
            <person name="Aerts A.L."/>
            <person name="Barry K.W."/>
            <person name="Choi C."/>
            <person name="Clum A."/>
            <person name="Coughlan A.Y."/>
            <person name="Deshpande S."/>
            <person name="Douglass A.P."/>
            <person name="Hanson S.J."/>
            <person name="Klenk H.-P."/>
            <person name="LaButti K.M."/>
            <person name="Lapidus A."/>
            <person name="Lindquist E.A."/>
            <person name="Lipzen A.M."/>
            <person name="Meier-Kolthoff J.P."/>
            <person name="Ohm R.A."/>
            <person name="Otillar R.P."/>
            <person name="Pangilinan J.L."/>
            <person name="Peng Y."/>
            <person name="Rokas A."/>
            <person name="Rosa C.A."/>
            <person name="Scheuner C."/>
            <person name="Sibirny A.A."/>
            <person name="Slot J.C."/>
            <person name="Stielow J.B."/>
            <person name="Sun H."/>
            <person name="Kurtzman C.P."/>
            <person name="Blackwell M."/>
            <person name="Grigoriev I.V."/>
            <person name="Jeffries T.W."/>
        </authorList>
    </citation>
    <scope>NUCLEOTIDE SEQUENCE [LARGE SCALE GENOMIC DNA]</scope>
    <source>
        <strain evidence="3">NRRL Y-1626</strain>
    </source>
</reference>